<accession>A0A4U5UTV3</accession>
<dbReference type="InterPro" id="IPR037768">
    <property type="entry name" value="C2B_Copine"/>
</dbReference>
<dbReference type="SUPFAM" id="SSF49562">
    <property type="entry name" value="C2 domain (Calcium/lipid-binding domain, CaLB)"/>
    <property type="match status" value="1"/>
</dbReference>
<dbReference type="InterPro" id="IPR045052">
    <property type="entry name" value="Copine"/>
</dbReference>
<protein>
    <submittedName>
        <fullName evidence="3">Copine-5</fullName>
    </submittedName>
</protein>
<dbReference type="GO" id="GO:0005886">
    <property type="term" value="C:plasma membrane"/>
    <property type="evidence" value="ECO:0007669"/>
    <property type="project" value="TreeGrafter"/>
</dbReference>
<evidence type="ECO:0000313" key="4">
    <source>
        <dbReference type="Proteomes" id="UP000298787"/>
    </source>
</evidence>
<dbReference type="EMBL" id="CM014087">
    <property type="protein sequence ID" value="TKS77085.1"/>
    <property type="molecule type" value="Genomic_DNA"/>
</dbReference>
<dbReference type="STRING" id="240159.A0A4U5UTV3"/>
<dbReference type="AlphaFoldDB" id="A0A4U5UTV3"/>
<feature type="region of interest" description="Disordered" evidence="1">
    <location>
        <begin position="121"/>
        <end position="141"/>
    </location>
</feature>
<dbReference type="PANTHER" id="PTHR10857">
    <property type="entry name" value="COPINE"/>
    <property type="match status" value="1"/>
</dbReference>
<dbReference type="InterPro" id="IPR000008">
    <property type="entry name" value="C2_dom"/>
</dbReference>
<proteinExistence type="predicted"/>
<dbReference type="Gene3D" id="2.60.40.150">
    <property type="entry name" value="C2 domain"/>
    <property type="match status" value="1"/>
</dbReference>
<dbReference type="Pfam" id="PF00168">
    <property type="entry name" value="C2"/>
    <property type="match status" value="1"/>
</dbReference>
<name>A0A4U5UTV3_COLLU</name>
<reference evidence="3 4" key="1">
    <citation type="submission" date="2019-01" db="EMBL/GenBank/DDBJ databases">
        <title>Genome Assembly of Collichthys lucidus.</title>
        <authorList>
            <person name="Cai M."/>
            <person name="Xiao S."/>
        </authorList>
    </citation>
    <scope>NUCLEOTIDE SEQUENCE [LARGE SCALE GENOMIC DNA]</scope>
    <source>
        <strain evidence="3">JT15FE1705JMU</strain>
        <tissue evidence="3">Muscle</tissue>
    </source>
</reference>
<feature type="compositionally biased region" description="Basic and acidic residues" evidence="1">
    <location>
        <begin position="126"/>
        <end position="141"/>
    </location>
</feature>
<dbReference type="GO" id="GO:0071277">
    <property type="term" value="P:cellular response to calcium ion"/>
    <property type="evidence" value="ECO:0007669"/>
    <property type="project" value="TreeGrafter"/>
</dbReference>
<dbReference type="Proteomes" id="UP000298787">
    <property type="component" value="Chromosome 10"/>
</dbReference>
<gene>
    <name evidence="3" type="ORF">D9C73_011176</name>
</gene>
<dbReference type="CDD" id="cd04047">
    <property type="entry name" value="C2B_Copine"/>
    <property type="match status" value="1"/>
</dbReference>
<organism evidence="3 4">
    <name type="scientific">Collichthys lucidus</name>
    <name type="common">Big head croaker</name>
    <name type="synonym">Sciaena lucida</name>
    <dbReference type="NCBI Taxonomy" id="240159"/>
    <lineage>
        <taxon>Eukaryota</taxon>
        <taxon>Metazoa</taxon>
        <taxon>Chordata</taxon>
        <taxon>Craniata</taxon>
        <taxon>Vertebrata</taxon>
        <taxon>Euteleostomi</taxon>
        <taxon>Actinopterygii</taxon>
        <taxon>Neopterygii</taxon>
        <taxon>Teleostei</taxon>
        <taxon>Neoteleostei</taxon>
        <taxon>Acanthomorphata</taxon>
        <taxon>Eupercaria</taxon>
        <taxon>Sciaenidae</taxon>
        <taxon>Collichthys</taxon>
    </lineage>
</organism>
<feature type="domain" description="C2" evidence="2">
    <location>
        <begin position="152"/>
        <end position="207"/>
    </location>
</feature>
<dbReference type="InterPro" id="IPR035892">
    <property type="entry name" value="C2_domain_sf"/>
</dbReference>
<sequence length="253" mass="28112">MMASIGEFDPLNTRVPATKIEVTVSCRPFSQPHPPTITTTTTTSTLLLPDHLSVSPHLVVLYLQGVGTKEWREDFLGQTFCTLGEIIGSTGGRLERPLSVSDGCLQGIDSCLDLLIDQTQQSPGGEAKEDEGRNGDKGGVERGREDIATMQLCANKLDKKDFFGKSDPFLVFYRSNEDGTFTICHKTEVIKNTLNPVWQPFTIPVRALCNGDYDRETHEVEADSYVDDITCCWGGQNNASSRSWCPRDQHWCY</sequence>
<dbReference type="GO" id="GO:0005544">
    <property type="term" value="F:calcium-dependent phospholipid binding"/>
    <property type="evidence" value="ECO:0007669"/>
    <property type="project" value="InterPro"/>
</dbReference>
<dbReference type="PANTHER" id="PTHR10857:SF112">
    <property type="entry name" value="COPINE-9"/>
    <property type="match status" value="1"/>
</dbReference>
<evidence type="ECO:0000313" key="3">
    <source>
        <dbReference type="EMBL" id="TKS77085.1"/>
    </source>
</evidence>
<evidence type="ECO:0000256" key="1">
    <source>
        <dbReference type="SAM" id="MobiDB-lite"/>
    </source>
</evidence>
<keyword evidence="4" id="KW-1185">Reference proteome</keyword>
<evidence type="ECO:0000259" key="2">
    <source>
        <dbReference type="Pfam" id="PF00168"/>
    </source>
</evidence>